<feature type="compositionally biased region" description="Low complexity" evidence="5">
    <location>
        <begin position="388"/>
        <end position="397"/>
    </location>
</feature>
<sequence length="1568" mass="171258">MALSLSDPAREWLNKLMNKDAQFRDMASKIGYNRNDIPTVSGILDTDYAISQVNVGGQLEFEKTTAIPPELLERLSGVKQCCRMGIFPQCRKAWLTVDAEFFLWNFEDGEDLAFYDGCQDVIISVSLLRSKPGFLPSTIEYLLALATPSNLIILGVTYDYTTSQCSYYYNGIFNVLPTPLYLVSTEHYYITCMESTSNGRLFMGDREGNLLECIYKPIQALNDSMSGQALAPNGMCSITNHTASSLNYFLPTILTNGFRSSGAITRISVDSRRGLLWTLSANSHLTVYQYDIPGTKTDTNYLSKIASLTASDLAHRAASIVRSVDRSQFSRIISIYALSDESGPIQMMAVNASGIRIYFAEGLRIAHIRLPPRVPLDSRAPEPSILPQKQQQQQQQQLPFQSVLGEVRLVAETRGTVIFASILPKPVTTDSPSEPTNTLTLSVTSPDPFPWSPCLSETVTASLNVESPWALTVLPPDDSGGTFGNPNDLVSSTSFNKKGIELPHESSGSSQSDPQQTVLGGVSCTQPQQQSSPPQPPYPKGSPPVMLTQHLDPNYRRVLVITAHGIVHLRLPSPLQRLREFLASSGAVPSTTDGTTSLETADKNFLSTFLHQFGPEESICASIAIAASEQGKTDVVAHAERAVIYFATEAARFWQPPVICHGAASATAPSLGGMVAMGSMTSLPELRLMGSLGQQEAMADTFLVLGASLFLSRVSRPLWRAPMLAVADRTMPGLASTTHRPESVSGGLTSIFYTFISTAIAKATASTASATTKDSIIITSRLNSDDLGWVMHQLRYLKALLESSSQKSSISSTSLFLGGRRGGPTESTLSPLVRLTQDLCLLLSAFIEFVGLWQIIAQHNVHAITSQLSAEQRTDLISLPVEAFVCWMPRTAAVPSFTTSTPDIRSALITALIEYYMSGQCQTASVETLCARLRSVCPNLFGNEDALCARAEELLMRAAALTTSEKHREELIKEAVDLLHSAGPSLNIAVAVSKLVSTVGAWGAAIRLCLSIARQRDPLDLALACLRESRQPEAEASMSLLIGKPSHISSKSEVEVVESRYDAYRAALGCLSSLLELACLPTSASRIPEPESEIQAEPSSVILQSVGVNPTMEVVRRTLWAILKFIFKSDDMLVHFEVIAWLLSNGLLEQVVELNSPYLEMYLQSHLCQAPNDVALRRLLWRQLEARGAHREAAQVLEHLATTVGAGEGLTIEDRLDYLARAIVSVRALPQSQLAEASDYLSDLQDRLEVAELQRHLCIELTATGTNASVSTSTTFSHTEVQQALTELTRGPLLPASELFACYADPFELHESKLLLLHFAGEADDDLIEAVWMALLHRLLCGTGNGSGGGSQLNSPIQTRRKHLPTNRMTARGLELTISTCLSRLYTRLAVAPVSPSPNAAASTTVVPLYAPHAVDYTFFPLTVIISTLERYSIQQSLPSNWVPSIFSDAKIPSSPEIAEAYNVILCRKDPFWMRDSVRSHLMEAVYVFIVEFIENANRLSPRQRQLQGSRMLDHLTSHLVELHAEPKAGSGDLGSGVQGLHQQHLELVEKLIGLRRHLDRMVSIASP</sequence>
<organism evidence="10">
    <name type="scientific">Hydatigena taeniaeformis</name>
    <name type="common">Feline tapeworm</name>
    <name type="synonym">Taenia taeniaeformis</name>
    <dbReference type="NCBI Taxonomy" id="6205"/>
    <lineage>
        <taxon>Eukaryota</taxon>
        <taxon>Metazoa</taxon>
        <taxon>Spiralia</taxon>
        <taxon>Lophotrochozoa</taxon>
        <taxon>Platyhelminthes</taxon>
        <taxon>Cestoda</taxon>
        <taxon>Eucestoda</taxon>
        <taxon>Cyclophyllidea</taxon>
        <taxon>Taeniidae</taxon>
        <taxon>Hydatigera</taxon>
    </lineage>
</organism>
<evidence type="ECO:0000256" key="3">
    <source>
        <dbReference type="ARBA" id="ARBA00022448"/>
    </source>
</evidence>
<feature type="compositionally biased region" description="Pro residues" evidence="5">
    <location>
        <begin position="533"/>
        <end position="542"/>
    </location>
</feature>
<dbReference type="PANTHER" id="PTHR10350">
    <property type="entry name" value="NUCLEAR PORE COMPLEX PROTEIN NUP155"/>
    <property type="match status" value="1"/>
</dbReference>
<evidence type="ECO:0000256" key="5">
    <source>
        <dbReference type="SAM" id="MobiDB-lite"/>
    </source>
</evidence>
<dbReference type="GO" id="GO:0017056">
    <property type="term" value="F:structural constituent of nuclear pore"/>
    <property type="evidence" value="ECO:0007669"/>
    <property type="project" value="InterPro"/>
</dbReference>
<evidence type="ECO:0000313" key="8">
    <source>
        <dbReference type="EMBL" id="VDM32661.1"/>
    </source>
</evidence>
<dbReference type="InterPro" id="IPR042533">
    <property type="entry name" value="Nucleoporin_Nup155_C_1"/>
</dbReference>
<reference evidence="10" key="1">
    <citation type="submission" date="2017-02" db="UniProtKB">
        <authorList>
            <consortium name="WormBaseParasite"/>
        </authorList>
    </citation>
    <scope>IDENTIFICATION</scope>
</reference>
<evidence type="ECO:0000256" key="4">
    <source>
        <dbReference type="ARBA" id="ARBA00023242"/>
    </source>
</evidence>
<dbReference type="InterPro" id="IPR007187">
    <property type="entry name" value="Nucleoporin_Nup133/Nup155_C"/>
</dbReference>
<reference evidence="8 9" key="2">
    <citation type="submission" date="2018-11" db="EMBL/GenBank/DDBJ databases">
        <authorList>
            <consortium name="Pathogen Informatics"/>
        </authorList>
    </citation>
    <scope>NUCLEOTIDE SEQUENCE [LARGE SCALE GENOMIC DNA]</scope>
</reference>
<dbReference type="Pfam" id="PF03177">
    <property type="entry name" value="Nucleoporin_C"/>
    <property type="match status" value="1"/>
</dbReference>
<evidence type="ECO:0000259" key="6">
    <source>
        <dbReference type="Pfam" id="PF03177"/>
    </source>
</evidence>
<dbReference type="GO" id="GO:0006606">
    <property type="term" value="P:protein import into nucleus"/>
    <property type="evidence" value="ECO:0007669"/>
    <property type="project" value="TreeGrafter"/>
</dbReference>
<dbReference type="Proteomes" id="UP000274429">
    <property type="component" value="Unassembled WGS sequence"/>
</dbReference>
<evidence type="ECO:0000256" key="2">
    <source>
        <dbReference type="ARBA" id="ARBA00007373"/>
    </source>
</evidence>
<keyword evidence="3" id="KW-0813">Transport</keyword>
<evidence type="ECO:0000256" key="1">
    <source>
        <dbReference type="ARBA" id="ARBA00004123"/>
    </source>
</evidence>
<dbReference type="InterPro" id="IPR042538">
    <property type="entry name" value="Nucleoporin_Nup155_C_3"/>
</dbReference>
<dbReference type="InterPro" id="IPR014908">
    <property type="entry name" value="Nucleoporin_Nup133/Nup155_N"/>
</dbReference>
<dbReference type="GO" id="GO:0000972">
    <property type="term" value="P:transcription-dependent tethering of RNA polymerase II gene DNA at nuclear periphery"/>
    <property type="evidence" value="ECO:0007669"/>
    <property type="project" value="TreeGrafter"/>
</dbReference>
<feature type="domain" description="Nucleoporin Nup133/Nup155-like C-terminal" evidence="6">
    <location>
        <begin position="706"/>
        <end position="1338"/>
    </location>
</feature>
<dbReference type="Gene3D" id="1.20.58.1780">
    <property type="match status" value="1"/>
</dbReference>
<evidence type="ECO:0000313" key="9">
    <source>
        <dbReference type="Proteomes" id="UP000274429"/>
    </source>
</evidence>
<name>A0A0R3X452_HYDTA</name>
<accession>A0A0R3X452</accession>
<dbReference type="GO" id="GO:0036228">
    <property type="term" value="P:protein localization to nuclear inner membrane"/>
    <property type="evidence" value="ECO:0007669"/>
    <property type="project" value="TreeGrafter"/>
</dbReference>
<feature type="region of interest" description="Disordered" evidence="5">
    <location>
        <begin position="499"/>
        <end position="547"/>
    </location>
</feature>
<keyword evidence="4" id="KW-0539">Nucleus</keyword>
<feature type="compositionally biased region" description="Polar residues" evidence="5">
    <location>
        <begin position="506"/>
        <end position="518"/>
    </location>
</feature>
<dbReference type="InterPro" id="IPR042537">
    <property type="entry name" value="Nucleoporin_Nup155_C_2"/>
</dbReference>
<dbReference type="GO" id="GO:0044611">
    <property type="term" value="C:nuclear pore inner ring"/>
    <property type="evidence" value="ECO:0007669"/>
    <property type="project" value="TreeGrafter"/>
</dbReference>
<feature type="domain" description="Nucleoporin Nup133/Nup155-like N-terminal" evidence="7">
    <location>
        <begin position="63"/>
        <end position="453"/>
    </location>
</feature>
<dbReference type="Gene3D" id="1.25.40.440">
    <property type="entry name" value="Nucleoporin, helical domain, central subdomain"/>
    <property type="match status" value="1"/>
</dbReference>
<protein>
    <submittedName>
        <fullName evidence="10">Nucleoporin_N domain-containing protein</fullName>
    </submittedName>
</protein>
<comment type="subcellular location">
    <subcellularLocation>
        <location evidence="1">Nucleus</location>
    </subcellularLocation>
</comment>
<dbReference type="PANTHER" id="PTHR10350:SF6">
    <property type="entry name" value="NUCLEAR PORE COMPLEX PROTEIN NUP155"/>
    <property type="match status" value="1"/>
</dbReference>
<dbReference type="Pfam" id="PF08801">
    <property type="entry name" value="Nucleoporin_N"/>
    <property type="match status" value="1"/>
</dbReference>
<evidence type="ECO:0000259" key="7">
    <source>
        <dbReference type="Pfam" id="PF08801"/>
    </source>
</evidence>
<keyword evidence="9" id="KW-1185">Reference proteome</keyword>
<dbReference type="WBParaSite" id="TTAC_0000817001-mRNA-1">
    <property type="protein sequence ID" value="TTAC_0000817001-mRNA-1"/>
    <property type="gene ID" value="TTAC_0000817001"/>
</dbReference>
<gene>
    <name evidence="8" type="ORF">TTAC_LOCUS8155</name>
</gene>
<dbReference type="Gene3D" id="1.25.40.450">
    <property type="entry name" value="Nucleoporin, helical domain, N-terminal subdomain"/>
    <property type="match status" value="1"/>
</dbReference>
<comment type="similarity">
    <text evidence="2">Belongs to the non-repetitive/WGA-negative nucleoporin family.</text>
</comment>
<dbReference type="InterPro" id="IPR004870">
    <property type="entry name" value="Nucleoporin_Nup155"/>
</dbReference>
<dbReference type="EMBL" id="UYWX01020456">
    <property type="protein sequence ID" value="VDM32661.1"/>
    <property type="molecule type" value="Genomic_DNA"/>
</dbReference>
<dbReference type="STRING" id="6205.A0A0R3X452"/>
<dbReference type="GO" id="GO:0006405">
    <property type="term" value="P:RNA export from nucleus"/>
    <property type="evidence" value="ECO:0007669"/>
    <property type="project" value="TreeGrafter"/>
</dbReference>
<evidence type="ECO:0000313" key="10">
    <source>
        <dbReference type="WBParaSite" id="TTAC_0000817001-mRNA-1"/>
    </source>
</evidence>
<dbReference type="OrthoDB" id="338970at2759"/>
<feature type="region of interest" description="Disordered" evidence="5">
    <location>
        <begin position="377"/>
        <end position="397"/>
    </location>
</feature>
<proteinExistence type="inferred from homology"/>
<dbReference type="Gene3D" id="1.20.120.1880">
    <property type="entry name" value="Nucleoporin, helical C-terminal domain"/>
    <property type="match status" value="1"/>
</dbReference>